<evidence type="ECO:0000313" key="2">
    <source>
        <dbReference type="EMBL" id="KAL3675525.1"/>
    </source>
</evidence>
<dbReference type="EMBL" id="JBJQOH010000008">
    <property type="protein sequence ID" value="KAL3675525.1"/>
    <property type="molecule type" value="Genomic_DNA"/>
</dbReference>
<feature type="compositionally biased region" description="Basic and acidic residues" evidence="1">
    <location>
        <begin position="1"/>
        <end position="17"/>
    </location>
</feature>
<comment type="caution">
    <text evidence="2">The sequence shown here is derived from an EMBL/GenBank/DDBJ whole genome shotgun (WGS) entry which is preliminary data.</text>
</comment>
<feature type="region of interest" description="Disordered" evidence="1">
    <location>
        <begin position="1"/>
        <end position="58"/>
    </location>
</feature>
<name>A0ABD3G8Q9_9MARC</name>
<protein>
    <submittedName>
        <fullName evidence="2">Uncharacterized protein</fullName>
    </submittedName>
</protein>
<sequence>MDVDPQRIEDVQADHHPPGAPGGQQGGQLFGPDPAPNQPCSPAAGRNAEADPRARDEAARQGILAAAQRLNRVARDMFGFGRQQFGIQPVSAAPVNVAAAVPRQMINDSITELEMLELFDEGASPPRDNIGRPPWEVDRPWPLRHTQGPHHDAVESYRNPLRKDIVHYTELPALNRISPYFRNYLGDGICGMICEM</sequence>
<evidence type="ECO:0000313" key="3">
    <source>
        <dbReference type="Proteomes" id="UP001633002"/>
    </source>
</evidence>
<feature type="compositionally biased region" description="Basic and acidic residues" evidence="1">
    <location>
        <begin position="48"/>
        <end position="58"/>
    </location>
</feature>
<keyword evidence="3" id="KW-1185">Reference proteome</keyword>
<accession>A0ABD3G8Q9</accession>
<dbReference type="AlphaFoldDB" id="A0ABD3G8Q9"/>
<gene>
    <name evidence="2" type="ORF">R1sor_025473</name>
</gene>
<proteinExistence type="predicted"/>
<organism evidence="2 3">
    <name type="scientific">Riccia sorocarpa</name>
    <dbReference type="NCBI Taxonomy" id="122646"/>
    <lineage>
        <taxon>Eukaryota</taxon>
        <taxon>Viridiplantae</taxon>
        <taxon>Streptophyta</taxon>
        <taxon>Embryophyta</taxon>
        <taxon>Marchantiophyta</taxon>
        <taxon>Marchantiopsida</taxon>
        <taxon>Marchantiidae</taxon>
        <taxon>Marchantiales</taxon>
        <taxon>Ricciaceae</taxon>
        <taxon>Riccia</taxon>
    </lineage>
</organism>
<reference evidence="2 3" key="1">
    <citation type="submission" date="2024-09" db="EMBL/GenBank/DDBJ databases">
        <title>Chromosome-scale assembly of Riccia sorocarpa.</title>
        <authorList>
            <person name="Paukszto L."/>
        </authorList>
    </citation>
    <scope>NUCLEOTIDE SEQUENCE [LARGE SCALE GENOMIC DNA]</scope>
    <source>
        <strain evidence="2">LP-2024</strain>
        <tissue evidence="2">Aerial parts of the thallus</tissue>
    </source>
</reference>
<evidence type="ECO:0000256" key="1">
    <source>
        <dbReference type="SAM" id="MobiDB-lite"/>
    </source>
</evidence>
<dbReference type="Proteomes" id="UP001633002">
    <property type="component" value="Unassembled WGS sequence"/>
</dbReference>